<protein>
    <recommendedName>
        <fullName evidence="7">Disease resistance N-terminal domain-containing protein</fullName>
    </recommendedName>
</protein>
<evidence type="ECO:0000256" key="1">
    <source>
        <dbReference type="ARBA" id="ARBA00008894"/>
    </source>
</evidence>
<keyword evidence="3" id="KW-0677">Repeat</keyword>
<dbReference type="OrthoDB" id="3027644at2759"/>
<evidence type="ECO:0000259" key="7">
    <source>
        <dbReference type="Pfam" id="PF18052"/>
    </source>
</evidence>
<dbReference type="EMBL" id="JACEFO010002305">
    <property type="protein sequence ID" value="KAF8666905.1"/>
    <property type="molecule type" value="Genomic_DNA"/>
</dbReference>
<dbReference type="GO" id="GO:0000166">
    <property type="term" value="F:nucleotide binding"/>
    <property type="evidence" value="ECO:0007669"/>
    <property type="project" value="UniProtKB-KW"/>
</dbReference>
<comment type="similarity">
    <text evidence="1">Belongs to the disease resistance NB-LRR family.</text>
</comment>
<dbReference type="PANTHER" id="PTHR19338">
    <property type="entry name" value="TRANSLOCASE OF INNER MITOCHONDRIAL MEMBRANE 13 HOMOLOG"/>
    <property type="match status" value="1"/>
</dbReference>
<gene>
    <name evidence="8" type="ORF">HU200_053433</name>
</gene>
<evidence type="ECO:0000256" key="3">
    <source>
        <dbReference type="ARBA" id="ARBA00022737"/>
    </source>
</evidence>
<keyword evidence="2" id="KW-0433">Leucine-rich repeat</keyword>
<keyword evidence="9" id="KW-1185">Reference proteome</keyword>
<dbReference type="PANTHER" id="PTHR19338:SF40">
    <property type="entry name" value="OS06G0314450 PROTEIN"/>
    <property type="match status" value="1"/>
</dbReference>
<evidence type="ECO:0000313" key="9">
    <source>
        <dbReference type="Proteomes" id="UP000636709"/>
    </source>
</evidence>
<dbReference type="AlphaFoldDB" id="A0A835E8K2"/>
<sequence>MAELATGAVSSLLGVIRNETQLLAGVRDDVQFIKEEMESMNSFLLHLARTAPPRGEHDEQVRTWMGQVRLLAQDCNNCIDLYLYRGNPDIHRGRGGLLRRYVWWLPWFVNKMFAQHQAALQLRVLKERARDVGQRRLRYGVEVPAAPTMAALGDSPRRGALSSSAKGVVVAPAVTAGVDAGDEEDEGEDEDDEEDQVVAAAARHHPGIREALFGLGAFTLEDYFNGKLAEWIDQVRRQAADHHAGGSSKMLLPSIAIVAPWEDPGDALSLADQALAAARTRFHGSVLVDIPAVHLSYIRLDAEDILCYIWRELERRTRSQQAQQQQDTSHYWLADTDKWGIYHERRAAISQLRENIKQRVYAKLEKIENEVQQAKAEQLHLHPGKEGVKAYLSNKPLGVLLLMLQSATAAQVRKEDEPTLTALYQDILDTTVDKLYECLQEQEEATTGAKQLHPICLSHTQYRRILRHVFPKTSFEPGDANQVRLPTSSTTTTLSEDQIKGLINKAKEEILHELQGYKSEKKETSGPDELPEVAATRNKIDEIKLKIKRTDEYPRDYQHDSKLSERCKDPYHPQNR</sequence>
<comment type="caution">
    <text evidence="8">The sequence shown here is derived from an EMBL/GenBank/DDBJ whole genome shotgun (WGS) entry which is preliminary data.</text>
</comment>
<name>A0A835E8K2_9POAL</name>
<evidence type="ECO:0000313" key="8">
    <source>
        <dbReference type="EMBL" id="KAF8666905.1"/>
    </source>
</evidence>
<dbReference type="InterPro" id="IPR041118">
    <property type="entry name" value="Rx_N"/>
</dbReference>
<keyword evidence="5" id="KW-0611">Plant defense</keyword>
<feature type="domain" description="Disease resistance N-terminal" evidence="7">
    <location>
        <begin position="9"/>
        <end position="86"/>
    </location>
</feature>
<dbReference type="CDD" id="cd14798">
    <property type="entry name" value="RX-CC_like"/>
    <property type="match status" value="1"/>
</dbReference>
<evidence type="ECO:0000256" key="4">
    <source>
        <dbReference type="ARBA" id="ARBA00022741"/>
    </source>
</evidence>
<accession>A0A835E8K2</accession>
<proteinExistence type="inferred from homology"/>
<organism evidence="8 9">
    <name type="scientific">Digitaria exilis</name>
    <dbReference type="NCBI Taxonomy" id="1010633"/>
    <lineage>
        <taxon>Eukaryota</taxon>
        <taxon>Viridiplantae</taxon>
        <taxon>Streptophyta</taxon>
        <taxon>Embryophyta</taxon>
        <taxon>Tracheophyta</taxon>
        <taxon>Spermatophyta</taxon>
        <taxon>Magnoliopsida</taxon>
        <taxon>Liliopsida</taxon>
        <taxon>Poales</taxon>
        <taxon>Poaceae</taxon>
        <taxon>PACMAD clade</taxon>
        <taxon>Panicoideae</taxon>
        <taxon>Panicodae</taxon>
        <taxon>Paniceae</taxon>
        <taxon>Anthephorinae</taxon>
        <taxon>Digitaria</taxon>
    </lineage>
</organism>
<dbReference type="Gene3D" id="1.20.5.4130">
    <property type="match status" value="1"/>
</dbReference>
<dbReference type="GO" id="GO:0006952">
    <property type="term" value="P:defense response"/>
    <property type="evidence" value="ECO:0007669"/>
    <property type="project" value="UniProtKB-KW"/>
</dbReference>
<dbReference type="Gramene" id="Dexi3A01G0009780.1">
    <property type="protein sequence ID" value="Dexi3A01G0009780.1:cds"/>
    <property type="gene ID" value="Dexi3A01G0009780"/>
</dbReference>
<dbReference type="Pfam" id="PF18052">
    <property type="entry name" value="Rx_N"/>
    <property type="match status" value="1"/>
</dbReference>
<evidence type="ECO:0000256" key="2">
    <source>
        <dbReference type="ARBA" id="ARBA00022614"/>
    </source>
</evidence>
<reference evidence="8" key="1">
    <citation type="submission" date="2020-07" db="EMBL/GenBank/DDBJ databases">
        <title>Genome sequence and genetic diversity analysis of an under-domesticated orphan crop, white fonio (Digitaria exilis).</title>
        <authorList>
            <person name="Bennetzen J.L."/>
            <person name="Chen S."/>
            <person name="Ma X."/>
            <person name="Wang X."/>
            <person name="Yssel A.E.J."/>
            <person name="Chaluvadi S.R."/>
            <person name="Johnson M."/>
            <person name="Gangashetty P."/>
            <person name="Hamidou F."/>
            <person name="Sanogo M.D."/>
            <person name="Zwaenepoel A."/>
            <person name="Wallace J."/>
            <person name="Van De Peer Y."/>
            <person name="Van Deynze A."/>
        </authorList>
    </citation>
    <scope>NUCLEOTIDE SEQUENCE</scope>
    <source>
        <tissue evidence="8">Leaves</tissue>
    </source>
</reference>
<dbReference type="Proteomes" id="UP000636709">
    <property type="component" value="Unassembled WGS sequence"/>
</dbReference>
<keyword evidence="4" id="KW-0547">Nucleotide-binding</keyword>
<evidence type="ECO:0000256" key="5">
    <source>
        <dbReference type="ARBA" id="ARBA00022821"/>
    </source>
</evidence>
<dbReference type="InterPro" id="IPR038005">
    <property type="entry name" value="RX-like_CC"/>
</dbReference>
<evidence type="ECO:0000256" key="6">
    <source>
        <dbReference type="SAM" id="MobiDB-lite"/>
    </source>
</evidence>
<feature type="region of interest" description="Disordered" evidence="6">
    <location>
        <begin position="549"/>
        <end position="576"/>
    </location>
</feature>